<name>A0ACC7MIN8_9BURK</name>
<evidence type="ECO:0000313" key="2">
    <source>
        <dbReference type="Proteomes" id="UP001168096"/>
    </source>
</evidence>
<organism evidence="1 2">
    <name type="scientific">Massilia orientalis</name>
    <dbReference type="NCBI Taxonomy" id="3050128"/>
    <lineage>
        <taxon>Bacteria</taxon>
        <taxon>Pseudomonadati</taxon>
        <taxon>Pseudomonadota</taxon>
        <taxon>Betaproteobacteria</taxon>
        <taxon>Burkholderiales</taxon>
        <taxon>Oxalobacteraceae</taxon>
        <taxon>Telluria group</taxon>
        <taxon>Massilia</taxon>
    </lineage>
</organism>
<comment type="caution">
    <text evidence="1">The sequence shown here is derived from an EMBL/GenBank/DDBJ whole genome shotgun (WGS) entry which is preliminary data.</text>
</comment>
<dbReference type="Proteomes" id="UP001168096">
    <property type="component" value="Unassembled WGS sequence"/>
</dbReference>
<accession>A0ACC7MIN8</accession>
<dbReference type="EMBL" id="JASNRB020000013">
    <property type="protein sequence ID" value="MFJ1470241.1"/>
    <property type="molecule type" value="Genomic_DNA"/>
</dbReference>
<proteinExistence type="predicted"/>
<sequence length="121" mass="12809">MKLSKKALKLALPLVAMGLMVASPAHADDFFDRVAYITSKLPLIKSLAIYAFFLAGVGALGWGITEIIKKSKARGGDEITWGMIGLKIAAGALLVGFTVTTDLFTQTFIGTSASNNVSNMQ</sequence>
<keyword evidence="2" id="KW-1185">Reference proteome</keyword>
<reference evidence="1" key="1">
    <citation type="submission" date="2024-11" db="EMBL/GenBank/DDBJ databases">
        <title>Description of Massilia orientalis sp. nov., isolated from rhizosphere soil of Ageratina adenophora.</title>
        <authorList>
            <person name="Wang Y."/>
        </authorList>
    </citation>
    <scope>NUCLEOTIDE SEQUENCE</scope>
    <source>
        <strain evidence="1">YIM B02787</strain>
    </source>
</reference>
<gene>
    <name evidence="1" type="ORF">QPK29_021215</name>
</gene>
<evidence type="ECO:0000313" key="1">
    <source>
        <dbReference type="EMBL" id="MFJ1470241.1"/>
    </source>
</evidence>
<protein>
    <submittedName>
        <fullName evidence="1">DUF6750 family protein</fullName>
    </submittedName>
</protein>